<accession>A0ABR3V8S3</accession>
<keyword evidence="3" id="KW-0732">Signal</keyword>
<evidence type="ECO:0000313" key="5">
    <source>
        <dbReference type="Proteomes" id="UP001583172"/>
    </source>
</evidence>
<keyword evidence="2" id="KW-1133">Transmembrane helix</keyword>
<feature type="region of interest" description="Disordered" evidence="1">
    <location>
        <begin position="39"/>
        <end position="107"/>
    </location>
</feature>
<gene>
    <name evidence="4" type="ORF">VTJ49DRAFT_2942</name>
</gene>
<dbReference type="PANTHER" id="PTHR36854">
    <property type="entry name" value="CHROMOSOME 9, WHOLE GENOME SHOTGUN SEQUENCE"/>
    <property type="match status" value="1"/>
</dbReference>
<evidence type="ECO:0000313" key="4">
    <source>
        <dbReference type="EMBL" id="KAL1838215.1"/>
    </source>
</evidence>
<dbReference type="PANTHER" id="PTHR36854:SF1">
    <property type="entry name" value="TRANSMEMBRANE PROTEIN"/>
    <property type="match status" value="1"/>
</dbReference>
<name>A0ABR3V8S3_HUMIN</name>
<evidence type="ECO:0000256" key="3">
    <source>
        <dbReference type="SAM" id="SignalP"/>
    </source>
</evidence>
<organism evidence="4 5">
    <name type="scientific">Humicola insolens</name>
    <name type="common">Soft-rot fungus</name>
    <dbReference type="NCBI Taxonomy" id="85995"/>
    <lineage>
        <taxon>Eukaryota</taxon>
        <taxon>Fungi</taxon>
        <taxon>Dikarya</taxon>
        <taxon>Ascomycota</taxon>
        <taxon>Pezizomycotina</taxon>
        <taxon>Sordariomycetes</taxon>
        <taxon>Sordariomycetidae</taxon>
        <taxon>Sordariales</taxon>
        <taxon>Chaetomiaceae</taxon>
        <taxon>Mycothermus</taxon>
    </lineage>
</organism>
<feature type="chain" id="PRO_5046263484" evidence="3">
    <location>
        <begin position="21"/>
        <end position="242"/>
    </location>
</feature>
<keyword evidence="2" id="KW-0472">Membrane</keyword>
<dbReference type="EMBL" id="JAZGSY010000230">
    <property type="protein sequence ID" value="KAL1838215.1"/>
    <property type="molecule type" value="Genomic_DNA"/>
</dbReference>
<dbReference type="Proteomes" id="UP001583172">
    <property type="component" value="Unassembled WGS sequence"/>
</dbReference>
<keyword evidence="2" id="KW-0812">Transmembrane</keyword>
<feature type="compositionally biased region" description="Basic residues" evidence="1">
    <location>
        <begin position="89"/>
        <end position="98"/>
    </location>
</feature>
<protein>
    <submittedName>
        <fullName evidence="4">Uncharacterized protein</fullName>
    </submittedName>
</protein>
<keyword evidence="5" id="KW-1185">Reference proteome</keyword>
<evidence type="ECO:0000256" key="2">
    <source>
        <dbReference type="SAM" id="Phobius"/>
    </source>
</evidence>
<comment type="caution">
    <text evidence="4">The sequence shown here is derived from an EMBL/GenBank/DDBJ whole genome shotgun (WGS) entry which is preliminary data.</text>
</comment>
<feature type="region of interest" description="Disordered" evidence="1">
    <location>
        <begin position="177"/>
        <end position="242"/>
    </location>
</feature>
<reference evidence="4 5" key="1">
    <citation type="journal article" date="2024" name="Commun. Biol.">
        <title>Comparative genomic analysis of thermophilic fungi reveals convergent evolutionary adaptations and gene losses.</title>
        <authorList>
            <person name="Steindorff A.S."/>
            <person name="Aguilar-Pontes M.V."/>
            <person name="Robinson A.J."/>
            <person name="Andreopoulos B."/>
            <person name="LaButti K."/>
            <person name="Kuo A."/>
            <person name="Mondo S."/>
            <person name="Riley R."/>
            <person name="Otillar R."/>
            <person name="Haridas S."/>
            <person name="Lipzen A."/>
            <person name="Grimwood J."/>
            <person name="Schmutz J."/>
            <person name="Clum A."/>
            <person name="Reid I.D."/>
            <person name="Moisan M.C."/>
            <person name="Butler G."/>
            <person name="Nguyen T.T.M."/>
            <person name="Dewar K."/>
            <person name="Conant G."/>
            <person name="Drula E."/>
            <person name="Henrissat B."/>
            <person name="Hansel C."/>
            <person name="Singer S."/>
            <person name="Hutchinson M.I."/>
            <person name="de Vries R.P."/>
            <person name="Natvig D.O."/>
            <person name="Powell A.J."/>
            <person name="Tsang A."/>
            <person name="Grigoriev I.V."/>
        </authorList>
    </citation>
    <scope>NUCLEOTIDE SEQUENCE [LARGE SCALE GENOMIC DNA]</scope>
    <source>
        <strain evidence="4 5">CBS 620.91</strain>
    </source>
</reference>
<feature type="compositionally biased region" description="Gly residues" evidence="1">
    <location>
        <begin position="196"/>
        <end position="216"/>
    </location>
</feature>
<feature type="compositionally biased region" description="Low complexity" evidence="1">
    <location>
        <begin position="56"/>
        <end position="80"/>
    </location>
</feature>
<feature type="compositionally biased region" description="Polar residues" evidence="1">
    <location>
        <begin position="183"/>
        <end position="194"/>
    </location>
</feature>
<feature type="transmembrane region" description="Helical" evidence="2">
    <location>
        <begin position="152"/>
        <end position="170"/>
    </location>
</feature>
<feature type="signal peptide" evidence="3">
    <location>
        <begin position="1"/>
        <end position="20"/>
    </location>
</feature>
<proteinExistence type="predicted"/>
<sequence>MARMHLTILLLAVLAAVASASLPSFCKCTCGQNSTIIPLGPQHGDTDQPPPPPPKQSSSSSSSSSSSTTTTSPTSDSTSPADAAANPRRSLHKTNHPPHPHDPPILIREPTNSCQQCSRAFCLKYNLPICKDVDEKDIKTSCFQRDSHKDRAIVWCFLLATGGLLGWAGVKRVVDSAKRRQRGNQSRGMGSSPTGRMGGRQFGGNGGRGRGTGFLGRSGRDTAPYDPLDDGDDGMHGGRGTG</sequence>
<evidence type="ECO:0000256" key="1">
    <source>
        <dbReference type="SAM" id="MobiDB-lite"/>
    </source>
</evidence>